<reference evidence="1 2" key="1">
    <citation type="submission" date="2019-12" db="EMBL/GenBank/DDBJ databases">
        <title>Isolation and biological characterization of an alkali-resistant Escherichia coli phage.</title>
        <authorList>
            <person name="Li Y."/>
            <person name="Wu G."/>
            <person name="Shu M."/>
            <person name="Zhong C."/>
        </authorList>
    </citation>
    <scope>NUCLEOTIDE SEQUENCE [LARGE SCALE GENOMIC DNA]</scope>
</reference>
<name>A0A6B9SP08_9CAUD</name>
<evidence type="ECO:0000313" key="2">
    <source>
        <dbReference type="Proteomes" id="UP000463977"/>
    </source>
</evidence>
<dbReference type="EMBL" id="MN882542">
    <property type="protein sequence ID" value="QHJ72625.1"/>
    <property type="molecule type" value="Genomic_DNA"/>
</dbReference>
<accession>A0A6B9SP08</accession>
<organism evidence="1 2">
    <name type="scientific">Escherichia phage JN01</name>
    <dbReference type="NCBI Taxonomy" id="2692737"/>
    <lineage>
        <taxon>Viruses</taxon>
        <taxon>Duplodnaviria</taxon>
        <taxon>Heunggongvirae</taxon>
        <taxon>Uroviricota</taxon>
        <taxon>Caudoviricetes</taxon>
        <taxon>Andersonviridae</taxon>
        <taxon>Ounavirinae</taxon>
        <taxon>Felixounavirus</taxon>
        <taxon>Felixounavirus JN01</taxon>
    </lineage>
</organism>
<proteinExistence type="predicted"/>
<keyword evidence="2" id="KW-1185">Reference proteome</keyword>
<evidence type="ECO:0000313" key="1">
    <source>
        <dbReference type="EMBL" id="QHJ72625.1"/>
    </source>
</evidence>
<dbReference type="Proteomes" id="UP000463977">
    <property type="component" value="Segment"/>
</dbReference>
<protein>
    <submittedName>
        <fullName evidence="1">Uncharacterized protein</fullName>
    </submittedName>
</protein>
<sequence>MPKYGTEFVKMRFARSGKGLLPRVLKVSFPITTKLFLVSLLNSCMSCLCRGHGIPVGVPNSPFSPLAKINLIIL</sequence>